<reference evidence="16 17" key="1">
    <citation type="submission" date="2014-08" db="EMBL/GenBank/DDBJ databases">
        <authorList>
            <person name="Wibberg D."/>
        </authorList>
    </citation>
    <scope>NUCLEOTIDE SEQUENCE [LARGE SCALE GENOMIC DNA]</scope>
    <source>
        <strain evidence="17">ING2-E5B</strain>
    </source>
</reference>
<dbReference type="PATRIC" id="fig|1562970.3.peg.742"/>
<feature type="active site" description="Pros-phosphohistidine intermediate" evidence="13">
    <location>
        <position position="115"/>
    </location>
</feature>
<evidence type="ECO:0000256" key="10">
    <source>
        <dbReference type="ARBA" id="ARBA00022840"/>
    </source>
</evidence>
<dbReference type="NCBIfam" id="NF001908">
    <property type="entry name" value="PRK00668.1"/>
    <property type="match status" value="1"/>
</dbReference>
<evidence type="ECO:0000256" key="14">
    <source>
        <dbReference type="RuleBase" id="RU004011"/>
    </source>
</evidence>
<evidence type="ECO:0000256" key="5">
    <source>
        <dbReference type="ARBA" id="ARBA00022553"/>
    </source>
</evidence>
<dbReference type="CDD" id="cd04413">
    <property type="entry name" value="NDPk_I"/>
    <property type="match status" value="1"/>
</dbReference>
<evidence type="ECO:0000256" key="4">
    <source>
        <dbReference type="ARBA" id="ARBA00017632"/>
    </source>
</evidence>
<evidence type="ECO:0000259" key="15">
    <source>
        <dbReference type="SMART" id="SM00562"/>
    </source>
</evidence>
<comment type="similarity">
    <text evidence="2 13 14">Belongs to the NDK family.</text>
</comment>
<feature type="binding site" evidence="13">
    <location>
        <position position="9"/>
    </location>
    <ligand>
        <name>ATP</name>
        <dbReference type="ChEBI" id="CHEBI:30616"/>
    </ligand>
</feature>
<dbReference type="FunFam" id="3.30.70.141:FF:000003">
    <property type="entry name" value="Nucleoside diphosphate kinase"/>
    <property type="match status" value="1"/>
</dbReference>
<dbReference type="Gene3D" id="3.30.70.141">
    <property type="entry name" value="Nucleoside diphosphate kinase-like domain"/>
    <property type="match status" value="1"/>
</dbReference>
<keyword evidence="10" id="KW-0067">ATP-binding</keyword>
<dbReference type="EC" id="2.7.4.6" evidence="3"/>
<dbReference type="PANTHER" id="PTHR11349">
    <property type="entry name" value="NUCLEOSIDE DIPHOSPHATE KINASE"/>
    <property type="match status" value="1"/>
</dbReference>
<evidence type="ECO:0000256" key="6">
    <source>
        <dbReference type="ARBA" id="ARBA00022679"/>
    </source>
</evidence>
<dbReference type="Proteomes" id="UP000032417">
    <property type="component" value="Chromosome 1"/>
</dbReference>
<dbReference type="InterPro" id="IPR034907">
    <property type="entry name" value="NDK-like_dom"/>
</dbReference>
<dbReference type="KEGG" id="pbt:ING2E5B_0743"/>
<evidence type="ECO:0000256" key="8">
    <source>
        <dbReference type="ARBA" id="ARBA00022741"/>
    </source>
</evidence>
<evidence type="ECO:0000256" key="13">
    <source>
        <dbReference type="PROSITE-ProRule" id="PRU00706"/>
    </source>
</evidence>
<dbReference type="GO" id="GO:0046872">
    <property type="term" value="F:metal ion binding"/>
    <property type="evidence" value="ECO:0007669"/>
    <property type="project" value="UniProtKB-KW"/>
</dbReference>
<dbReference type="PROSITE" id="PS51374">
    <property type="entry name" value="NDPK_LIKE"/>
    <property type="match status" value="1"/>
</dbReference>
<dbReference type="HOGENOM" id="CLU_060216_6_3_10"/>
<dbReference type="Pfam" id="PF00334">
    <property type="entry name" value="NDK"/>
    <property type="match status" value="1"/>
</dbReference>
<evidence type="ECO:0000256" key="11">
    <source>
        <dbReference type="ARBA" id="ARBA00022842"/>
    </source>
</evidence>
<feature type="binding site" evidence="13">
    <location>
        <position position="57"/>
    </location>
    <ligand>
        <name>ATP</name>
        <dbReference type="ChEBI" id="CHEBI:30616"/>
    </ligand>
</feature>
<keyword evidence="11" id="KW-0460">Magnesium</keyword>
<dbReference type="SUPFAM" id="SSF54919">
    <property type="entry name" value="Nucleoside diphosphate kinase, NDK"/>
    <property type="match status" value="1"/>
</dbReference>
<dbReference type="PRINTS" id="PR01243">
    <property type="entry name" value="NUCDPKINASE"/>
</dbReference>
<comment type="cofactor">
    <cofactor evidence="1">
        <name>Mg(2+)</name>
        <dbReference type="ChEBI" id="CHEBI:18420"/>
    </cofactor>
</comment>
<keyword evidence="7" id="KW-0479">Metal-binding</keyword>
<protein>
    <recommendedName>
        <fullName evidence="4">Nucleoside diphosphate kinase</fullName>
        <ecNumber evidence="3">2.7.4.6</ecNumber>
    </recommendedName>
</protein>
<dbReference type="GO" id="GO:0006228">
    <property type="term" value="P:UTP biosynthetic process"/>
    <property type="evidence" value="ECO:0007669"/>
    <property type="project" value="InterPro"/>
</dbReference>
<dbReference type="AlphaFoldDB" id="A0A098BXX6"/>
<evidence type="ECO:0000256" key="2">
    <source>
        <dbReference type="ARBA" id="ARBA00008142"/>
    </source>
</evidence>
<keyword evidence="9 16" id="KW-0418">Kinase</keyword>
<evidence type="ECO:0000313" key="16">
    <source>
        <dbReference type="EMBL" id="CEA15510.1"/>
    </source>
</evidence>
<organism evidence="16 17">
    <name type="scientific">Fermentimonas caenicola</name>
    <dbReference type="NCBI Taxonomy" id="1562970"/>
    <lineage>
        <taxon>Bacteria</taxon>
        <taxon>Pseudomonadati</taxon>
        <taxon>Bacteroidota</taxon>
        <taxon>Bacteroidia</taxon>
        <taxon>Bacteroidales</taxon>
        <taxon>Dysgonomonadaceae</taxon>
        <taxon>Fermentimonas</taxon>
    </lineage>
</organism>
<dbReference type="STRING" id="1562970.ING2E5B_0743"/>
<evidence type="ECO:0000313" key="17">
    <source>
        <dbReference type="Proteomes" id="UP000032417"/>
    </source>
</evidence>
<dbReference type="GO" id="GO:0005524">
    <property type="term" value="F:ATP binding"/>
    <property type="evidence" value="ECO:0007669"/>
    <property type="project" value="UniProtKB-KW"/>
</dbReference>
<dbReference type="InterPro" id="IPR001564">
    <property type="entry name" value="Nucleoside_diP_kinase"/>
</dbReference>
<keyword evidence="12" id="KW-0546">Nucleotide metabolism</keyword>
<feature type="domain" description="Nucleoside diphosphate kinase-like" evidence="15">
    <location>
        <begin position="1"/>
        <end position="138"/>
    </location>
</feature>
<keyword evidence="8" id="KW-0547">Nucleotide-binding</keyword>
<feature type="binding site" evidence="13">
    <location>
        <position position="102"/>
    </location>
    <ligand>
        <name>ATP</name>
        <dbReference type="ChEBI" id="CHEBI:30616"/>
    </ligand>
</feature>
<keyword evidence="6 16" id="KW-0808">Transferase</keyword>
<evidence type="ECO:0000256" key="12">
    <source>
        <dbReference type="ARBA" id="ARBA00023080"/>
    </source>
</evidence>
<keyword evidence="17" id="KW-1185">Reference proteome</keyword>
<accession>A0A098BXX6</accession>
<dbReference type="EMBL" id="LN515532">
    <property type="protein sequence ID" value="CEA15510.1"/>
    <property type="molecule type" value="Genomic_DNA"/>
</dbReference>
<dbReference type="OrthoDB" id="9801161at2"/>
<dbReference type="GO" id="GO:0006241">
    <property type="term" value="P:CTP biosynthetic process"/>
    <property type="evidence" value="ECO:0007669"/>
    <property type="project" value="InterPro"/>
</dbReference>
<dbReference type="SMART" id="SM00562">
    <property type="entry name" value="NDK"/>
    <property type="match status" value="1"/>
</dbReference>
<evidence type="ECO:0000256" key="7">
    <source>
        <dbReference type="ARBA" id="ARBA00022723"/>
    </source>
</evidence>
<name>A0A098BXX6_9BACT</name>
<feature type="binding site" evidence="13">
    <location>
        <position position="91"/>
    </location>
    <ligand>
        <name>ATP</name>
        <dbReference type="ChEBI" id="CHEBI:30616"/>
    </ligand>
</feature>
<proteinExistence type="inferred from homology"/>
<evidence type="ECO:0000256" key="3">
    <source>
        <dbReference type="ARBA" id="ARBA00012966"/>
    </source>
</evidence>
<feature type="binding site" evidence="13">
    <location>
        <position position="85"/>
    </location>
    <ligand>
        <name>ATP</name>
        <dbReference type="ChEBI" id="CHEBI:30616"/>
    </ligand>
</feature>
<dbReference type="GO" id="GO:0006183">
    <property type="term" value="P:GTP biosynthetic process"/>
    <property type="evidence" value="ECO:0007669"/>
    <property type="project" value="InterPro"/>
</dbReference>
<dbReference type="GO" id="GO:0004550">
    <property type="term" value="F:nucleoside diphosphate kinase activity"/>
    <property type="evidence" value="ECO:0007669"/>
    <property type="project" value="UniProtKB-EC"/>
</dbReference>
<evidence type="ECO:0000256" key="9">
    <source>
        <dbReference type="ARBA" id="ARBA00022777"/>
    </source>
</evidence>
<keyword evidence="5" id="KW-0597">Phosphoprotein</keyword>
<feature type="binding site" evidence="13">
    <location>
        <position position="112"/>
    </location>
    <ligand>
        <name>ATP</name>
        <dbReference type="ChEBI" id="CHEBI:30616"/>
    </ligand>
</feature>
<gene>
    <name evidence="16" type="primary">ndk</name>
    <name evidence="16" type="ORF">ING2E5B_0743</name>
</gene>
<sequence length="153" mass="17123">MQVTLVILKPSAIQRAILGEVISRFEKKGLQIVGMKMINLSDEVLKIHYSHLVNKPFYGRIKDSMQASPVVVMALKGVDAVNVVRKITGVTNGRDAQPGTIRGDYSISVQENIVHASDSYETAQTELARFFTTDEIFDYPQINIQSIYANDEY</sequence>
<dbReference type="InterPro" id="IPR036850">
    <property type="entry name" value="NDK-like_dom_sf"/>
</dbReference>
<evidence type="ECO:0000256" key="1">
    <source>
        <dbReference type="ARBA" id="ARBA00001946"/>
    </source>
</evidence>